<dbReference type="PANTHER" id="PTHR36302:SF1">
    <property type="entry name" value="COPPER CHAPERONE PCU(A)C"/>
    <property type="match status" value="1"/>
</dbReference>
<evidence type="ECO:0000313" key="2">
    <source>
        <dbReference type="Proteomes" id="UP000236752"/>
    </source>
</evidence>
<evidence type="ECO:0000313" key="1">
    <source>
        <dbReference type="EMBL" id="SEF47975.1"/>
    </source>
</evidence>
<protein>
    <submittedName>
        <fullName evidence="1">Copper(I)-binding protein</fullName>
    </submittedName>
</protein>
<dbReference type="EMBL" id="FNUZ01000001">
    <property type="protein sequence ID" value="SEF47975.1"/>
    <property type="molecule type" value="Genomic_DNA"/>
</dbReference>
<dbReference type="SUPFAM" id="SSF110087">
    <property type="entry name" value="DR1885-like metal-binding protein"/>
    <property type="match status" value="1"/>
</dbReference>
<name>A0A1H5SBS9_9RHOB</name>
<dbReference type="InterPro" id="IPR036182">
    <property type="entry name" value="PCuAC_sf"/>
</dbReference>
<keyword evidence="2" id="KW-1185">Reference proteome</keyword>
<dbReference type="Gene3D" id="2.60.40.1890">
    <property type="entry name" value="PCu(A)C copper chaperone"/>
    <property type="match status" value="1"/>
</dbReference>
<dbReference type="InterPro" id="IPR058248">
    <property type="entry name" value="Lxx211020-like"/>
</dbReference>
<dbReference type="Pfam" id="PF04314">
    <property type="entry name" value="PCuAC"/>
    <property type="match status" value="1"/>
</dbReference>
<dbReference type="PANTHER" id="PTHR36302">
    <property type="entry name" value="BLR7088 PROTEIN"/>
    <property type="match status" value="1"/>
</dbReference>
<organism evidence="1 2">
    <name type="scientific">Thalassococcus halodurans</name>
    <dbReference type="NCBI Taxonomy" id="373675"/>
    <lineage>
        <taxon>Bacteria</taxon>
        <taxon>Pseudomonadati</taxon>
        <taxon>Pseudomonadota</taxon>
        <taxon>Alphaproteobacteria</taxon>
        <taxon>Rhodobacterales</taxon>
        <taxon>Roseobacteraceae</taxon>
        <taxon>Thalassococcus</taxon>
    </lineage>
</organism>
<gene>
    <name evidence="1" type="ORF">SAMN04488045_0169</name>
</gene>
<proteinExistence type="predicted"/>
<accession>A0A1H5SBS9</accession>
<dbReference type="InterPro" id="IPR007410">
    <property type="entry name" value="LpqE-like"/>
</dbReference>
<dbReference type="AlphaFoldDB" id="A0A1H5SBS9"/>
<dbReference type="Proteomes" id="UP000236752">
    <property type="component" value="Unassembled WGS sequence"/>
</dbReference>
<sequence length="157" mass="16677">MNHMDHGAYAQGMHAVETIGDLEISGFYSRETLPNAPVAGGFMTITNTGSADDRLIAASSDISGRVEIHEMAMENDVMKMRELADGLPIPAGETVELKPGGYHVMFMELHKALVQGDTVSVTLEFEQAGSTTITMPVAARQGGMGHIGHGGHMKHGS</sequence>
<reference evidence="1 2" key="1">
    <citation type="submission" date="2016-10" db="EMBL/GenBank/DDBJ databases">
        <authorList>
            <person name="de Groot N.N."/>
        </authorList>
    </citation>
    <scope>NUCLEOTIDE SEQUENCE [LARGE SCALE GENOMIC DNA]</scope>
    <source>
        <strain evidence="1 2">DSM 26915</strain>
    </source>
</reference>